<sequence>MTIDFITGKAGTDHIDGDDWRGMNASMIGLDDYVMKLRNQLAITVQDSNHVVIDTGMAMMNGGAANVTAAETVTVQSGTQGQKRNDLIVLRYTRTNSIEKAQLVCLKGTPTTGTPADPSYNRQSILLGSTTVHDMPLYRLPLNGITLGTPVKLFRTLGSLSEVWDSLTQTVTWSKLADGADTVNVTGTVVNNTALLRVYWMNNGGFNSPSWKRVSLARMLNFKTNGEGYDFPCAENTGSDTAGSGIIGVQNQEIYWQHTGGAYDIPKQQWHQAALVFPVVRV</sequence>
<organism evidence="1 2">
    <name type="scientific">Bifidobacterium vansinderenii</name>
    <dbReference type="NCBI Taxonomy" id="1984871"/>
    <lineage>
        <taxon>Bacteria</taxon>
        <taxon>Bacillati</taxon>
        <taxon>Actinomycetota</taxon>
        <taxon>Actinomycetes</taxon>
        <taxon>Bifidobacteriales</taxon>
        <taxon>Bifidobacteriaceae</taxon>
        <taxon>Bifidobacterium</taxon>
    </lineage>
</organism>
<protein>
    <submittedName>
        <fullName evidence="1">Uncharacterized protein</fullName>
    </submittedName>
</protein>
<evidence type="ECO:0000313" key="2">
    <source>
        <dbReference type="Proteomes" id="UP000215433"/>
    </source>
</evidence>
<name>A0A229W0X0_9BIFI</name>
<dbReference type="RefSeq" id="WP_093959677.1">
    <property type="nucleotide sequence ID" value="NZ_NEWD01000004.1"/>
</dbReference>
<keyword evidence="2" id="KW-1185">Reference proteome</keyword>
<dbReference type="AlphaFoldDB" id="A0A229W0X0"/>
<proteinExistence type="predicted"/>
<dbReference type="Proteomes" id="UP000215433">
    <property type="component" value="Unassembled WGS sequence"/>
</dbReference>
<accession>A0A229W0X0</accession>
<reference evidence="1 2" key="1">
    <citation type="submission" date="2017-05" db="EMBL/GenBank/DDBJ databases">
        <title>Bifidobacterium vansinderenii sp. nov.</title>
        <authorList>
            <person name="Lugli G.A."/>
            <person name="Duranti S."/>
            <person name="Mangifesta M."/>
        </authorList>
    </citation>
    <scope>NUCLEOTIDE SEQUENCE [LARGE SCALE GENOMIC DNA]</scope>
    <source>
        <strain evidence="1 2">Tam10B</strain>
    </source>
</reference>
<dbReference type="OrthoDB" id="3239113at2"/>
<comment type="caution">
    <text evidence="1">The sequence shown here is derived from an EMBL/GenBank/DDBJ whole genome shotgun (WGS) entry which is preliminary data.</text>
</comment>
<dbReference type="EMBL" id="NEWD01000004">
    <property type="protein sequence ID" value="OXN01492.1"/>
    <property type="molecule type" value="Genomic_DNA"/>
</dbReference>
<evidence type="ECO:0000313" key="1">
    <source>
        <dbReference type="EMBL" id="OXN01492.1"/>
    </source>
</evidence>
<gene>
    <name evidence="1" type="ORF">Tam10B_0495</name>
</gene>